<dbReference type="AlphaFoldDB" id="A0A1G7N7G0"/>
<evidence type="ECO:0000313" key="2">
    <source>
        <dbReference type="Proteomes" id="UP000199076"/>
    </source>
</evidence>
<accession>A0A1G7N7G0</accession>
<evidence type="ECO:0008006" key="3">
    <source>
        <dbReference type="Google" id="ProtNLM"/>
    </source>
</evidence>
<dbReference type="OrthoDB" id="284396at2157"/>
<name>A0A1G7N7G0_9EURY</name>
<dbReference type="EMBL" id="FNBK01000008">
    <property type="protein sequence ID" value="SDF70005.1"/>
    <property type="molecule type" value="Genomic_DNA"/>
</dbReference>
<evidence type="ECO:0000313" key="1">
    <source>
        <dbReference type="EMBL" id="SDF70005.1"/>
    </source>
</evidence>
<protein>
    <recommendedName>
        <fullName evidence="3">Regulatory protein, FmdB family</fullName>
    </recommendedName>
</protein>
<dbReference type="InterPro" id="IPR055982">
    <property type="entry name" value="DUF7560"/>
</dbReference>
<dbReference type="Pfam" id="PF24441">
    <property type="entry name" value="DUF7560"/>
    <property type="match status" value="1"/>
</dbReference>
<dbReference type="Proteomes" id="UP000199076">
    <property type="component" value="Unassembled WGS sequence"/>
</dbReference>
<organism evidence="1 2">
    <name type="scientific">Halorientalis regularis</name>
    <dbReference type="NCBI Taxonomy" id="660518"/>
    <lineage>
        <taxon>Archaea</taxon>
        <taxon>Methanobacteriati</taxon>
        <taxon>Methanobacteriota</taxon>
        <taxon>Stenosarchaea group</taxon>
        <taxon>Halobacteria</taxon>
        <taxon>Halobacteriales</taxon>
        <taxon>Haloarculaceae</taxon>
        <taxon>Halorientalis</taxon>
    </lineage>
</organism>
<dbReference type="RefSeq" id="WP_175452862.1">
    <property type="nucleotide sequence ID" value="NZ_FNBK01000008.1"/>
</dbReference>
<sequence>MVENGAAEYRFVCDECGESLEVNDAMRETLIEKGCVICSATVTSAEFSTE</sequence>
<keyword evidence="2" id="KW-1185">Reference proteome</keyword>
<proteinExistence type="predicted"/>
<reference evidence="2" key="1">
    <citation type="submission" date="2016-10" db="EMBL/GenBank/DDBJ databases">
        <authorList>
            <person name="Varghese N."/>
            <person name="Submissions S."/>
        </authorList>
    </citation>
    <scope>NUCLEOTIDE SEQUENCE [LARGE SCALE GENOMIC DNA]</scope>
    <source>
        <strain evidence="2">IBRC-M 10760</strain>
    </source>
</reference>
<gene>
    <name evidence="1" type="ORF">SAMN05216218_108211</name>
</gene>